<comment type="caution">
    <text evidence="2">The sequence shown here is derived from an EMBL/GenBank/DDBJ whole genome shotgun (WGS) entry which is preliminary data.</text>
</comment>
<proteinExistence type="predicted"/>
<accession>A0A835Z0B2</accession>
<evidence type="ECO:0000313" key="2">
    <source>
        <dbReference type="EMBL" id="KAG5184063.1"/>
    </source>
</evidence>
<protein>
    <submittedName>
        <fullName evidence="2">Uncharacterized protein</fullName>
    </submittedName>
</protein>
<dbReference type="EMBL" id="JAFCMP010000179">
    <property type="protein sequence ID" value="KAG5184063.1"/>
    <property type="molecule type" value="Genomic_DNA"/>
</dbReference>
<dbReference type="AlphaFoldDB" id="A0A835Z0B2"/>
<evidence type="ECO:0000256" key="1">
    <source>
        <dbReference type="SAM" id="MobiDB-lite"/>
    </source>
</evidence>
<reference evidence="2" key="1">
    <citation type="submission" date="2021-02" db="EMBL/GenBank/DDBJ databases">
        <title>First Annotated Genome of the Yellow-green Alga Tribonema minus.</title>
        <authorList>
            <person name="Mahan K.M."/>
        </authorList>
    </citation>
    <scope>NUCLEOTIDE SEQUENCE</scope>
    <source>
        <strain evidence="2">UTEX B ZZ1240</strain>
    </source>
</reference>
<sequence>MSIEDFGPIEKLRRRHQVLVSNETAKEVMIMIAYEQVDIYTIKYQLALAGNMTGGRVSVGGGNKVYAKAVRGFVSVQSKTQQNLYLPSNRDGAWYTLGFVESSPSNDESLPPEVRVAVPMVNLFTPVCQQLKIRNQHLPSPAAYFNTKAFFEAVDAVLAGALAEDQKAALKADLKRDVPSASTVKPKKSKQVSSKEATTPAETA</sequence>
<dbReference type="Proteomes" id="UP000664859">
    <property type="component" value="Unassembled WGS sequence"/>
</dbReference>
<name>A0A835Z0B2_9STRA</name>
<gene>
    <name evidence="2" type="ORF">JKP88DRAFT_315678</name>
</gene>
<organism evidence="2 3">
    <name type="scientific">Tribonema minus</name>
    <dbReference type="NCBI Taxonomy" id="303371"/>
    <lineage>
        <taxon>Eukaryota</taxon>
        <taxon>Sar</taxon>
        <taxon>Stramenopiles</taxon>
        <taxon>Ochrophyta</taxon>
        <taxon>PX clade</taxon>
        <taxon>Xanthophyceae</taxon>
        <taxon>Tribonematales</taxon>
        <taxon>Tribonemataceae</taxon>
        <taxon>Tribonema</taxon>
    </lineage>
</organism>
<keyword evidence="3" id="KW-1185">Reference proteome</keyword>
<feature type="region of interest" description="Disordered" evidence="1">
    <location>
        <begin position="173"/>
        <end position="204"/>
    </location>
</feature>
<evidence type="ECO:0000313" key="3">
    <source>
        <dbReference type="Proteomes" id="UP000664859"/>
    </source>
</evidence>